<feature type="domain" description="WYL" evidence="1">
    <location>
        <begin position="175"/>
        <end position="238"/>
    </location>
</feature>
<organism evidence="2 3">
    <name type="scientific">Palleronia sediminis</name>
    <dbReference type="NCBI Taxonomy" id="2547833"/>
    <lineage>
        <taxon>Bacteria</taxon>
        <taxon>Pseudomonadati</taxon>
        <taxon>Pseudomonadota</taxon>
        <taxon>Alphaproteobacteria</taxon>
        <taxon>Rhodobacterales</taxon>
        <taxon>Roseobacteraceae</taxon>
        <taxon>Palleronia</taxon>
    </lineage>
</organism>
<sequence>MMKRSSSETISRGVRSVMRAHVRPPRGFAIPIAGVAPLDARAAGDLQTFPGQTGPTMLARLKAIFRPASARESGALIGRRELVRLAGAGVLLPVAARAAPPPAPMTPVDLSAAIRGLAALSRGADPAFAATIEAALDRLEAETPLARKLCALHRDYPRNMSDRGFRPELAVDAALIHGAAHRSRPISFAYRDLAGRETRRRVLPIEVVHPPSGILLLAWCDLRHAHRKFFLHAMSDLAIHDDSFAHRREALIDELLEGGAGV</sequence>
<evidence type="ECO:0000259" key="1">
    <source>
        <dbReference type="Pfam" id="PF13280"/>
    </source>
</evidence>
<accession>A0A4R6A640</accession>
<dbReference type="InterPro" id="IPR026881">
    <property type="entry name" value="WYL_dom"/>
</dbReference>
<evidence type="ECO:0000313" key="3">
    <source>
        <dbReference type="Proteomes" id="UP000295701"/>
    </source>
</evidence>
<reference evidence="2 3" key="1">
    <citation type="submission" date="2019-03" db="EMBL/GenBank/DDBJ databases">
        <title>Primorskyibacter sp. SS33 isolated from sediments.</title>
        <authorList>
            <person name="Xunke S."/>
        </authorList>
    </citation>
    <scope>NUCLEOTIDE SEQUENCE [LARGE SCALE GENOMIC DNA]</scope>
    <source>
        <strain evidence="2 3">SS33</strain>
    </source>
</reference>
<keyword evidence="3" id="KW-1185">Reference proteome</keyword>
<dbReference type="Pfam" id="PF13280">
    <property type="entry name" value="WYL"/>
    <property type="match status" value="1"/>
</dbReference>
<evidence type="ECO:0000313" key="2">
    <source>
        <dbReference type="EMBL" id="TDL78335.1"/>
    </source>
</evidence>
<protein>
    <submittedName>
        <fullName evidence="2">WYL domain-containing protein</fullName>
    </submittedName>
</protein>
<comment type="caution">
    <text evidence="2">The sequence shown here is derived from an EMBL/GenBank/DDBJ whole genome shotgun (WGS) entry which is preliminary data.</text>
</comment>
<dbReference type="OrthoDB" id="7779206at2"/>
<dbReference type="EMBL" id="SNAA01000012">
    <property type="protein sequence ID" value="TDL78335.1"/>
    <property type="molecule type" value="Genomic_DNA"/>
</dbReference>
<dbReference type="Proteomes" id="UP000295701">
    <property type="component" value="Unassembled WGS sequence"/>
</dbReference>
<dbReference type="AlphaFoldDB" id="A0A4R6A640"/>
<gene>
    <name evidence="2" type="ORF">E2L08_11580</name>
</gene>
<proteinExistence type="predicted"/>
<name>A0A4R6A640_9RHOB</name>